<dbReference type="GO" id="GO:0009002">
    <property type="term" value="F:serine-type D-Ala-D-Ala carboxypeptidase activity"/>
    <property type="evidence" value="ECO:0007669"/>
    <property type="project" value="InterPro"/>
</dbReference>
<dbReference type="Proteomes" id="UP000034044">
    <property type="component" value="Unassembled WGS sequence"/>
</dbReference>
<evidence type="ECO:0000256" key="1">
    <source>
        <dbReference type="ARBA" id="ARBA00004370"/>
    </source>
</evidence>
<name>A0A0G0ID80_9BACT</name>
<dbReference type="Pfam" id="PF00905">
    <property type="entry name" value="Transpeptidase"/>
    <property type="match status" value="1"/>
</dbReference>
<comment type="subcellular location">
    <subcellularLocation>
        <location evidence="1">Membrane</location>
    </subcellularLocation>
</comment>
<dbReference type="GO" id="GO:0071555">
    <property type="term" value="P:cell wall organization"/>
    <property type="evidence" value="ECO:0007669"/>
    <property type="project" value="TreeGrafter"/>
</dbReference>
<sequence>MTKSKDFFLEEAVLDDLAKDLDLLEIPLSEKAFKLVGFFGALIFSIIFLRLAVFGVWQGDFYKHRALVNSGQIVSLSTKRGIIYDRFGNSLVENKPIFRLSLKLTEFFKENNRKQVFEKLAEVLNIPEEEIEETIANVDLEKQSAIILATRLTEEQEAKIKELNLKAVQIEENFRREYSDAKIFSHLLGYTGLVDKEDLKSNEEFSLNDIIGKSGLESYYDNELRGIEGQIMYYRNAKGEIMDEKFLRESAAGYAIETTIDTDFQKYFYSRLLEGLNNVGSENGAGIAINPKNGEILALVSLPGFDNNEISPSALADSRKPLFNRAISGLYSPGSTVKPLVALAALKENIIDVDTEIFSRGYIEVPNPYYPDKPSRFVDWKAHGWVDFYSAIARSSNIYFYAVGGGLPENEYGLISGNSGKIKGLGVEKLNNYWRQFGFEEKTGIDLSSEASGYLPDPKKKEKVSGQIWRLGDTYNVSIGQGDLIITPIELINYIAAIANGGKIYRPFIAKKMISGNGETIKEIQPQILNDYSNLEPYLKEVRKAMTDTVSKPYGTAYSLNDLGIKIAAKTGTAQIQENAKINAFFVGYEPADDPEIAVLVLVENAKEGGLNAVPIAKDVLKWYYENRIKP</sequence>
<dbReference type="PATRIC" id="fig|1619010.3.peg.360"/>
<evidence type="ECO:0000256" key="2">
    <source>
        <dbReference type="ARBA" id="ARBA00023136"/>
    </source>
</evidence>
<reference evidence="6 7" key="1">
    <citation type="journal article" date="2015" name="Nature">
        <title>rRNA introns, odd ribosomes, and small enigmatic genomes across a large radiation of phyla.</title>
        <authorList>
            <person name="Brown C.T."/>
            <person name="Hug L.A."/>
            <person name="Thomas B.C."/>
            <person name="Sharon I."/>
            <person name="Castelle C.J."/>
            <person name="Singh A."/>
            <person name="Wilkins M.J."/>
            <person name="Williams K.H."/>
            <person name="Banfield J.F."/>
        </authorList>
    </citation>
    <scope>NUCLEOTIDE SEQUENCE [LARGE SCALE GENOMIC DNA]</scope>
</reference>
<dbReference type="InterPro" id="IPR012338">
    <property type="entry name" value="Beta-lactam/transpept-like"/>
</dbReference>
<accession>A0A0G0ID80</accession>
<proteinExistence type="predicted"/>
<dbReference type="SUPFAM" id="SSF56519">
    <property type="entry name" value="Penicillin binding protein dimerisation domain"/>
    <property type="match status" value="1"/>
</dbReference>
<dbReference type="NCBIfam" id="TIGR03423">
    <property type="entry name" value="pbp2_mrdA"/>
    <property type="match status" value="1"/>
</dbReference>
<gene>
    <name evidence="6" type="ORF">US36_C0009G0005</name>
</gene>
<dbReference type="InterPro" id="IPR036138">
    <property type="entry name" value="PBP_dimer_sf"/>
</dbReference>
<dbReference type="GO" id="GO:0005886">
    <property type="term" value="C:plasma membrane"/>
    <property type="evidence" value="ECO:0007669"/>
    <property type="project" value="TreeGrafter"/>
</dbReference>
<evidence type="ECO:0000259" key="5">
    <source>
        <dbReference type="Pfam" id="PF03717"/>
    </source>
</evidence>
<feature type="domain" description="Penicillin-binding protein dimerisation" evidence="5">
    <location>
        <begin position="78"/>
        <end position="244"/>
    </location>
</feature>
<keyword evidence="2 3" id="KW-0472">Membrane</keyword>
<dbReference type="AlphaFoldDB" id="A0A0G0ID80"/>
<dbReference type="InterPro" id="IPR001460">
    <property type="entry name" value="PCN-bd_Tpept"/>
</dbReference>
<organism evidence="6 7">
    <name type="scientific">Candidatus Wolfebacteria bacterium GW2011_GWC1_37_10</name>
    <dbReference type="NCBI Taxonomy" id="1619010"/>
    <lineage>
        <taxon>Bacteria</taxon>
        <taxon>Candidatus Wolfeibacteriota</taxon>
    </lineage>
</organism>
<dbReference type="GO" id="GO:0009252">
    <property type="term" value="P:peptidoglycan biosynthetic process"/>
    <property type="evidence" value="ECO:0007669"/>
    <property type="project" value="InterPro"/>
</dbReference>
<dbReference type="SUPFAM" id="SSF56601">
    <property type="entry name" value="beta-lactamase/transpeptidase-like"/>
    <property type="match status" value="1"/>
</dbReference>
<dbReference type="Gene3D" id="3.40.710.10">
    <property type="entry name" value="DD-peptidase/beta-lactamase superfamily"/>
    <property type="match status" value="1"/>
</dbReference>
<keyword evidence="3" id="KW-0812">Transmembrane</keyword>
<dbReference type="PANTHER" id="PTHR30627">
    <property type="entry name" value="PEPTIDOGLYCAN D,D-TRANSPEPTIDASE"/>
    <property type="match status" value="1"/>
</dbReference>
<dbReference type="InterPro" id="IPR050515">
    <property type="entry name" value="Beta-lactam/transpept"/>
</dbReference>
<dbReference type="InterPro" id="IPR017790">
    <property type="entry name" value="Penicillin-binding_protein_2"/>
</dbReference>
<keyword evidence="3" id="KW-1133">Transmembrane helix</keyword>
<comment type="caution">
    <text evidence="6">The sequence shown here is derived from an EMBL/GenBank/DDBJ whole genome shotgun (WGS) entry which is preliminary data.</text>
</comment>
<feature type="transmembrane region" description="Helical" evidence="3">
    <location>
        <begin position="35"/>
        <end position="57"/>
    </location>
</feature>
<dbReference type="Pfam" id="PF03717">
    <property type="entry name" value="PBP_dimer"/>
    <property type="match status" value="1"/>
</dbReference>
<dbReference type="EMBL" id="LBSR01000009">
    <property type="protein sequence ID" value="KKQ22159.1"/>
    <property type="molecule type" value="Genomic_DNA"/>
</dbReference>
<dbReference type="Gene3D" id="3.90.1310.10">
    <property type="entry name" value="Penicillin-binding protein 2a (Domain 2)"/>
    <property type="match status" value="1"/>
</dbReference>
<feature type="domain" description="Penicillin-binding protein transpeptidase" evidence="4">
    <location>
        <begin position="285"/>
        <end position="622"/>
    </location>
</feature>
<dbReference type="GO" id="GO:0008658">
    <property type="term" value="F:penicillin binding"/>
    <property type="evidence" value="ECO:0007669"/>
    <property type="project" value="InterPro"/>
</dbReference>
<evidence type="ECO:0000313" key="7">
    <source>
        <dbReference type="Proteomes" id="UP000034044"/>
    </source>
</evidence>
<protein>
    <submittedName>
        <fullName evidence="6">Transpeptidase involved in peptidoglycan synthesis (Penicillin-binding protein 2)</fullName>
    </submittedName>
</protein>
<evidence type="ECO:0000313" key="6">
    <source>
        <dbReference type="EMBL" id="KKQ22159.1"/>
    </source>
</evidence>
<dbReference type="InterPro" id="IPR005311">
    <property type="entry name" value="PBP_dimer"/>
</dbReference>
<evidence type="ECO:0000259" key="4">
    <source>
        <dbReference type="Pfam" id="PF00905"/>
    </source>
</evidence>
<evidence type="ECO:0000256" key="3">
    <source>
        <dbReference type="SAM" id="Phobius"/>
    </source>
</evidence>